<reference evidence="6 7" key="1">
    <citation type="journal article" date="2014" name="Gut Pathog.">
        <title>Gene clusters of Hafnia alvei strain FB1 important in survival and pathogenesis: a draft genome perspective.</title>
        <authorList>
            <person name="Tan J.Y."/>
            <person name="Yin W.F."/>
            <person name="Chan K.G."/>
        </authorList>
    </citation>
    <scope>NUCLEOTIDE SEQUENCE [LARGE SCALE GENOMIC DNA]</scope>
    <source>
        <strain evidence="6 7">FB1</strain>
    </source>
</reference>
<dbReference type="OrthoDB" id="9812625at2"/>
<dbReference type="InterPro" id="IPR016161">
    <property type="entry name" value="Ald_DH/histidinol_DH"/>
</dbReference>
<comment type="similarity">
    <text evidence="1 4">Belongs to the aldehyde dehydrogenase family.</text>
</comment>
<dbReference type="AlphaFoldDB" id="A0A097R6H4"/>
<evidence type="ECO:0000256" key="3">
    <source>
        <dbReference type="PROSITE-ProRule" id="PRU10007"/>
    </source>
</evidence>
<dbReference type="InterPro" id="IPR029510">
    <property type="entry name" value="Ald_DH_CS_GLU"/>
</dbReference>
<dbReference type="Proteomes" id="UP000029986">
    <property type="component" value="Chromosome"/>
</dbReference>
<dbReference type="EMBL" id="CP009706">
    <property type="protein sequence ID" value="AIU74321.1"/>
    <property type="molecule type" value="Genomic_DNA"/>
</dbReference>
<dbReference type="Gene3D" id="3.40.605.10">
    <property type="entry name" value="Aldehyde Dehydrogenase, Chain A, domain 1"/>
    <property type="match status" value="1"/>
</dbReference>
<dbReference type="eggNOG" id="COG1012">
    <property type="taxonomic scope" value="Bacteria"/>
</dbReference>
<dbReference type="GO" id="GO:0016620">
    <property type="term" value="F:oxidoreductase activity, acting on the aldehyde or oxo group of donors, NAD or NADP as acceptor"/>
    <property type="evidence" value="ECO:0007669"/>
    <property type="project" value="InterPro"/>
</dbReference>
<dbReference type="PROSITE" id="PS00070">
    <property type="entry name" value="ALDEHYDE_DEHYDR_CYS"/>
    <property type="match status" value="1"/>
</dbReference>
<dbReference type="Gene3D" id="3.40.309.10">
    <property type="entry name" value="Aldehyde Dehydrogenase, Chain A, domain 2"/>
    <property type="match status" value="1"/>
</dbReference>
<gene>
    <name evidence="6" type="ORF">AT03_19255</name>
</gene>
<dbReference type="KEGG" id="hav:AT03_19255"/>
<dbReference type="Pfam" id="PF00171">
    <property type="entry name" value="Aldedh"/>
    <property type="match status" value="1"/>
</dbReference>
<dbReference type="HOGENOM" id="CLU_005391_0_1_6"/>
<dbReference type="InterPro" id="IPR016162">
    <property type="entry name" value="Ald_DH_N"/>
</dbReference>
<feature type="domain" description="Aldehyde dehydrogenase" evidence="5">
    <location>
        <begin position="28"/>
        <end position="495"/>
    </location>
</feature>
<evidence type="ECO:0000256" key="2">
    <source>
        <dbReference type="ARBA" id="ARBA00023002"/>
    </source>
</evidence>
<accession>A0A097R6H4</accession>
<sequence>MPDNTVAILDNVTRFLDRQHGLYIDGKWRDSLSDARLAIYNPANGEQIASSADANAEDVSRAVTSAHQAFCAGVWSQRLPAERERILLRYADLVEQHAEELAQLETLEQGKSINISRAFEVGCTLNWMRYTAGLTTKITGQTMDVSIPMPANAKYMAYTRKEPIGVVAGIVPWNFPLMIGIWKVMPALAAGCSIVIKPSETTPLTLLRMAELASEAGVPDGVFNIVTGKGSVCGKALTEHPLVAKVSFTGSTPVGKGIARAAADRLTRVTLELGGKNPAIVLKDADQQQVIEGLMAGSFLNQGQVCAASSRIYIEAPIFDNLVAGFEQAVKSLSVGPGMDATTQINPLVSRQHRDKVASYLQDAKAKNAELISGATGPDAQGFYIPPTLVINPDAALNLSREEVFGPVVNLIRVKDAEDALRQANDTDFGLTASLWTTSLQTAMAYTPRIQAGTVWVNSHTLIDANMPFGGVKQSGTGRDFGTDWLDAYTETKTVCVRY</sequence>
<evidence type="ECO:0000256" key="4">
    <source>
        <dbReference type="RuleBase" id="RU003345"/>
    </source>
</evidence>
<dbReference type="InterPro" id="IPR016163">
    <property type="entry name" value="Ald_DH_C"/>
</dbReference>
<dbReference type="RefSeq" id="WP_025798268.1">
    <property type="nucleotide sequence ID" value="NZ_CP009706.1"/>
</dbReference>
<dbReference type="PATRIC" id="fig|1453496.5.peg.3962"/>
<name>A0A097R6H4_HAFAL</name>
<evidence type="ECO:0000259" key="5">
    <source>
        <dbReference type="Pfam" id="PF00171"/>
    </source>
</evidence>
<protein>
    <submittedName>
        <fullName evidence="6">Aldehyde dehydrogenase</fullName>
    </submittedName>
</protein>
<organism evidence="6 7">
    <name type="scientific">Hafnia alvei FB1</name>
    <dbReference type="NCBI Taxonomy" id="1453496"/>
    <lineage>
        <taxon>Bacteria</taxon>
        <taxon>Pseudomonadati</taxon>
        <taxon>Pseudomonadota</taxon>
        <taxon>Gammaproteobacteria</taxon>
        <taxon>Enterobacterales</taxon>
        <taxon>Hafniaceae</taxon>
        <taxon>Hafnia</taxon>
    </lineage>
</organism>
<evidence type="ECO:0000256" key="1">
    <source>
        <dbReference type="ARBA" id="ARBA00009986"/>
    </source>
</evidence>
<dbReference type="PROSITE" id="PS00687">
    <property type="entry name" value="ALDEHYDE_DEHYDR_GLU"/>
    <property type="match status" value="1"/>
</dbReference>
<dbReference type="InterPro" id="IPR016160">
    <property type="entry name" value="Ald_DH_CS_CYS"/>
</dbReference>
<dbReference type="PANTHER" id="PTHR11699">
    <property type="entry name" value="ALDEHYDE DEHYDROGENASE-RELATED"/>
    <property type="match status" value="1"/>
</dbReference>
<dbReference type="SUPFAM" id="SSF53720">
    <property type="entry name" value="ALDH-like"/>
    <property type="match status" value="1"/>
</dbReference>
<keyword evidence="7" id="KW-1185">Reference proteome</keyword>
<evidence type="ECO:0000313" key="6">
    <source>
        <dbReference type="EMBL" id="AIU74321.1"/>
    </source>
</evidence>
<keyword evidence="2 4" id="KW-0560">Oxidoreductase</keyword>
<proteinExistence type="inferred from homology"/>
<dbReference type="InterPro" id="IPR015590">
    <property type="entry name" value="Aldehyde_DH_dom"/>
</dbReference>
<evidence type="ECO:0000313" key="7">
    <source>
        <dbReference type="Proteomes" id="UP000029986"/>
    </source>
</evidence>
<dbReference type="FunFam" id="3.40.605.10:FF:000007">
    <property type="entry name" value="NAD/NADP-dependent betaine aldehyde dehydrogenase"/>
    <property type="match status" value="1"/>
</dbReference>
<feature type="active site" evidence="3">
    <location>
        <position position="272"/>
    </location>
</feature>